<dbReference type="AlphaFoldDB" id="A0A2G8SKU2"/>
<dbReference type="STRING" id="1077348.A0A2G8SKU2"/>
<comment type="caution">
    <text evidence="2">The sequence shown here is derived from an EMBL/GenBank/DDBJ whole genome shotgun (WGS) entry which is preliminary data.</text>
</comment>
<dbReference type="Proteomes" id="UP000230002">
    <property type="component" value="Unassembled WGS sequence"/>
</dbReference>
<organism evidence="2 3">
    <name type="scientific">Ganoderma sinense ZZ0214-1</name>
    <dbReference type="NCBI Taxonomy" id="1077348"/>
    <lineage>
        <taxon>Eukaryota</taxon>
        <taxon>Fungi</taxon>
        <taxon>Dikarya</taxon>
        <taxon>Basidiomycota</taxon>
        <taxon>Agaricomycotina</taxon>
        <taxon>Agaricomycetes</taxon>
        <taxon>Polyporales</taxon>
        <taxon>Polyporaceae</taxon>
        <taxon>Ganoderma</taxon>
    </lineage>
</organism>
<dbReference type="Gene3D" id="3.30.420.10">
    <property type="entry name" value="Ribonuclease H-like superfamily/Ribonuclease H"/>
    <property type="match status" value="1"/>
</dbReference>
<accession>A0A2G8SKU2</accession>
<proteinExistence type="predicted"/>
<evidence type="ECO:0000313" key="3">
    <source>
        <dbReference type="Proteomes" id="UP000230002"/>
    </source>
</evidence>
<name>A0A2G8SKU2_9APHY</name>
<dbReference type="InterPro" id="IPR002156">
    <property type="entry name" value="RNaseH_domain"/>
</dbReference>
<feature type="domain" description="RNase H type-1" evidence="1">
    <location>
        <begin position="257"/>
        <end position="396"/>
    </location>
</feature>
<sequence>MIKHLGFLLDKKLSFREHIKHYASKGNVTALAYRMLGTSIRGLTAFQRRKLFISCIRPILTYGSPVWYRPTGGKILTKPLVTVQNTAMRWITGTFCYTPSGFLPIVSALEPLHAYLQKLRKRYLLRIHTLMDSHPIRSLFPNLYKRSYHSPYIRFYPTPSKPKIGVYQGGISSLDDAPCEPSQTSADGDISYFHDFPECADSYNPLDDECRPGARIIDIFRNRITLELQHPPKSDAEILQKWIQTVLTPRIRAARDDPTRLHAFTDGSASSKGGKSSAGYILFHGPLQVHQHAEWCGRGFSFDAERTALLLALKRATTTTVNREIDHIQIFSDSESMGQALGDVRDGNETSLQISRTLRAWFNRSPRHRFTFTYVPSHSGVQGNEAVDELVGKSNHYPAYWRTLMSPPADTAQMSIELHPTLYGKKHSIIKYSRFCRALCGHAPTGLYRMKMRSKHNEPINCPCGVKAHSAHPNNFVVQDTEHILQHCPLYGRRPLGRQRPWPPSFLEDLDPFPKIFQFLTDNPTAFSFADVPDSDSLNHHAKAFWRIAGSLLWHSTINDPDYVLSDMPDGHPITPHLLNDHDSFKDTFYQDFAARKQWAILAYNNHVILPTLEMVYQEYVSKLQERGHYDDLTTVSSQFTQD</sequence>
<dbReference type="InterPro" id="IPR012337">
    <property type="entry name" value="RNaseH-like_sf"/>
</dbReference>
<reference evidence="2 3" key="1">
    <citation type="journal article" date="2015" name="Sci. Rep.">
        <title>Chromosome-level genome map provides insights into diverse defense mechanisms in the medicinal fungus Ganoderma sinense.</title>
        <authorList>
            <person name="Zhu Y."/>
            <person name="Xu J."/>
            <person name="Sun C."/>
            <person name="Zhou S."/>
            <person name="Xu H."/>
            <person name="Nelson D.R."/>
            <person name="Qian J."/>
            <person name="Song J."/>
            <person name="Luo H."/>
            <person name="Xiang L."/>
            <person name="Li Y."/>
            <person name="Xu Z."/>
            <person name="Ji A."/>
            <person name="Wang L."/>
            <person name="Lu S."/>
            <person name="Hayward A."/>
            <person name="Sun W."/>
            <person name="Li X."/>
            <person name="Schwartz D.C."/>
            <person name="Wang Y."/>
            <person name="Chen S."/>
        </authorList>
    </citation>
    <scope>NUCLEOTIDE SEQUENCE [LARGE SCALE GENOMIC DNA]</scope>
    <source>
        <strain evidence="2 3">ZZ0214-1</strain>
    </source>
</reference>
<dbReference type="PANTHER" id="PTHR33481:SF1">
    <property type="entry name" value="ENDONUCLEASE_EXONUCLEASE_PHOSPHATASE DOMAIN-CONTAINING PROTEIN-RELATED"/>
    <property type="match status" value="1"/>
</dbReference>
<dbReference type="EMBL" id="AYKW01000005">
    <property type="protein sequence ID" value="PIL34386.1"/>
    <property type="molecule type" value="Genomic_DNA"/>
</dbReference>
<dbReference type="GO" id="GO:0004523">
    <property type="term" value="F:RNA-DNA hybrid ribonuclease activity"/>
    <property type="evidence" value="ECO:0007669"/>
    <property type="project" value="InterPro"/>
</dbReference>
<gene>
    <name evidence="2" type="ORF">GSI_03161</name>
</gene>
<evidence type="ECO:0000313" key="2">
    <source>
        <dbReference type="EMBL" id="PIL34386.1"/>
    </source>
</evidence>
<dbReference type="Pfam" id="PF00075">
    <property type="entry name" value="RNase_H"/>
    <property type="match status" value="1"/>
</dbReference>
<evidence type="ECO:0000259" key="1">
    <source>
        <dbReference type="PROSITE" id="PS50879"/>
    </source>
</evidence>
<dbReference type="PANTHER" id="PTHR33481">
    <property type="entry name" value="REVERSE TRANSCRIPTASE"/>
    <property type="match status" value="1"/>
</dbReference>
<dbReference type="GO" id="GO:0003676">
    <property type="term" value="F:nucleic acid binding"/>
    <property type="evidence" value="ECO:0007669"/>
    <property type="project" value="InterPro"/>
</dbReference>
<dbReference type="PROSITE" id="PS50879">
    <property type="entry name" value="RNASE_H_1"/>
    <property type="match status" value="1"/>
</dbReference>
<dbReference type="OrthoDB" id="2731295at2759"/>
<keyword evidence="3" id="KW-1185">Reference proteome</keyword>
<dbReference type="SUPFAM" id="SSF53098">
    <property type="entry name" value="Ribonuclease H-like"/>
    <property type="match status" value="1"/>
</dbReference>
<protein>
    <recommendedName>
        <fullName evidence="1">RNase H type-1 domain-containing protein</fullName>
    </recommendedName>
</protein>
<dbReference type="InterPro" id="IPR036397">
    <property type="entry name" value="RNaseH_sf"/>
</dbReference>